<accession>A0AAN8BYV3</accession>
<dbReference type="Gene3D" id="3.10.10.10">
    <property type="entry name" value="HIV Type 1 Reverse Transcriptase, subunit A, domain 1"/>
    <property type="match status" value="1"/>
</dbReference>
<dbReference type="InterPro" id="IPR043128">
    <property type="entry name" value="Rev_trsase/Diguanyl_cyclase"/>
</dbReference>
<evidence type="ECO:0000259" key="3">
    <source>
        <dbReference type="PROSITE" id="PS50878"/>
    </source>
</evidence>
<reference evidence="4 5" key="1">
    <citation type="journal article" date="2023" name="Mol. Biol. Evol.">
        <title>Genomics of Secondarily Temperate Adaptation in the Only Non-Antarctic Icefish.</title>
        <authorList>
            <person name="Rivera-Colon A.G."/>
            <person name="Rayamajhi N."/>
            <person name="Minhas B.F."/>
            <person name="Madrigal G."/>
            <person name="Bilyk K.T."/>
            <person name="Yoon V."/>
            <person name="Hune M."/>
            <person name="Gregory S."/>
            <person name="Cheng C.H.C."/>
            <person name="Catchen J.M."/>
        </authorList>
    </citation>
    <scope>NUCLEOTIDE SEQUENCE [LARGE SCALE GENOMIC DNA]</scope>
    <source>
        <tissue evidence="4">White muscle</tissue>
    </source>
</reference>
<organism evidence="4 5">
    <name type="scientific">Champsocephalus gunnari</name>
    <name type="common">Mackerel icefish</name>
    <dbReference type="NCBI Taxonomy" id="52237"/>
    <lineage>
        <taxon>Eukaryota</taxon>
        <taxon>Metazoa</taxon>
        <taxon>Chordata</taxon>
        <taxon>Craniata</taxon>
        <taxon>Vertebrata</taxon>
        <taxon>Euteleostomi</taxon>
        <taxon>Actinopterygii</taxon>
        <taxon>Neopterygii</taxon>
        <taxon>Teleostei</taxon>
        <taxon>Neoteleostei</taxon>
        <taxon>Acanthomorphata</taxon>
        <taxon>Eupercaria</taxon>
        <taxon>Perciformes</taxon>
        <taxon>Notothenioidei</taxon>
        <taxon>Channichthyidae</taxon>
        <taxon>Champsocephalus</taxon>
    </lineage>
</organism>
<proteinExistence type="inferred from homology"/>
<dbReference type="PANTHER" id="PTHR37984:SF5">
    <property type="entry name" value="PROTEIN NYNRIN-LIKE"/>
    <property type="match status" value="1"/>
</dbReference>
<dbReference type="PROSITE" id="PS50878">
    <property type="entry name" value="RT_POL"/>
    <property type="match status" value="1"/>
</dbReference>
<dbReference type="PANTHER" id="PTHR37984">
    <property type="entry name" value="PROTEIN CBG26694"/>
    <property type="match status" value="1"/>
</dbReference>
<dbReference type="AlphaFoldDB" id="A0AAN8BYV3"/>
<evidence type="ECO:0000256" key="1">
    <source>
        <dbReference type="ARBA" id="ARBA00010879"/>
    </source>
</evidence>
<dbReference type="Pfam" id="PF00078">
    <property type="entry name" value="RVT_1"/>
    <property type="match status" value="1"/>
</dbReference>
<dbReference type="InterPro" id="IPR043502">
    <property type="entry name" value="DNA/RNA_pol_sf"/>
</dbReference>
<dbReference type="EMBL" id="JAURVH010001535">
    <property type="protein sequence ID" value="KAK5893905.1"/>
    <property type="molecule type" value="Genomic_DNA"/>
</dbReference>
<dbReference type="Gene3D" id="3.30.70.270">
    <property type="match status" value="1"/>
</dbReference>
<dbReference type="SUPFAM" id="SSF56672">
    <property type="entry name" value="DNA/RNA polymerases"/>
    <property type="match status" value="1"/>
</dbReference>
<comment type="caution">
    <text evidence="4">The sequence shown here is derived from an EMBL/GenBank/DDBJ whole genome shotgun (WGS) entry which is preliminary data.</text>
</comment>
<dbReference type="EC" id="3.1.26.4" evidence="2"/>
<evidence type="ECO:0000256" key="2">
    <source>
        <dbReference type="ARBA" id="ARBA00012180"/>
    </source>
</evidence>
<dbReference type="Proteomes" id="UP001331515">
    <property type="component" value="Unassembled WGS sequence"/>
</dbReference>
<sequence length="135" mass="15277">MIAQLSGSTVFSSLDAASGFWQIPLDRDSQRLTTFITPYGRYCFKRLPFGISSAPEIFQRKMVETLEGLDGVAVYMDDIIIHGSNTSEHDERLQKVLDRLESAGLKLNNEKCVLRKEELHFLGQVINKDGVRQKT</sequence>
<dbReference type="CDD" id="cd01647">
    <property type="entry name" value="RT_LTR"/>
    <property type="match status" value="1"/>
</dbReference>
<dbReference type="InterPro" id="IPR000477">
    <property type="entry name" value="RT_dom"/>
</dbReference>
<dbReference type="InterPro" id="IPR050951">
    <property type="entry name" value="Retrovirus_Pol_polyprotein"/>
</dbReference>
<protein>
    <recommendedName>
        <fullName evidence="2">ribonuclease H</fullName>
        <ecNumber evidence="2">3.1.26.4</ecNumber>
    </recommendedName>
</protein>
<evidence type="ECO:0000313" key="4">
    <source>
        <dbReference type="EMBL" id="KAK5893905.1"/>
    </source>
</evidence>
<evidence type="ECO:0000313" key="5">
    <source>
        <dbReference type="Proteomes" id="UP001331515"/>
    </source>
</evidence>
<dbReference type="GO" id="GO:0004523">
    <property type="term" value="F:RNA-DNA hybrid ribonuclease activity"/>
    <property type="evidence" value="ECO:0007669"/>
    <property type="project" value="UniProtKB-EC"/>
</dbReference>
<keyword evidence="5" id="KW-1185">Reference proteome</keyword>
<gene>
    <name evidence="4" type="ORF">CgunFtcFv8_006733</name>
</gene>
<name>A0AAN8BYV3_CHAGU</name>
<comment type="similarity">
    <text evidence="1">Belongs to the beta type-B retroviral polymerase family. HERV class-II K(HML-2) pol subfamily.</text>
</comment>
<feature type="domain" description="Reverse transcriptase" evidence="3">
    <location>
        <begin position="1"/>
        <end position="126"/>
    </location>
</feature>